<protein>
    <recommendedName>
        <fullName evidence="3">DUF1800 domain-containing protein</fullName>
    </recommendedName>
</protein>
<dbReference type="AlphaFoldDB" id="Q7MCK1"/>
<dbReference type="InterPro" id="IPR014917">
    <property type="entry name" value="DUF1800"/>
</dbReference>
<dbReference type="PANTHER" id="PTHR43737">
    <property type="entry name" value="BLL7424 PROTEIN"/>
    <property type="match status" value="1"/>
</dbReference>
<proteinExistence type="predicted"/>
<dbReference type="PATRIC" id="fig|196600.6.peg.4530"/>
<dbReference type="RefSeq" id="WP_011152612.1">
    <property type="nucleotide sequence ID" value="NC_005140.1"/>
</dbReference>
<accession>Q7MCK1</accession>
<sequence length="528" mass="60741">MDRKRIFSQFLILSILVIILFPIRVFAENSINAKRFLFQSTFGEKQQKISELEEIGVDEWFQRQYNSPITSHIELYDYYFSKLSSADKPYSRNQAWLHATLNGQDQLRQRMAFALSQIFVVSRQHDVLSDHERALASYYDLLSQHALGNYRELLIEVAKHPAMGRYLDMMFSQKAIPEESIKPNENFAREIMQLMTIGPVLLNMDGSTIKDNSGEPILAYDEQDVPEVARILSGWGMTDASSWGVMDGDWFQPMTPSENYHDRESKYVLNTHFPSGRSAQQDLEQLVDTLLSHPNTAPFVSFRLIQRFTTSNPSPEYIERVASVFVDNGDGVTGDLYSVIQAILMDSENVEGRATKFKEPLIAVVNFIRISRKEETASSPRDFYPSVSLAKYHDNWIQLPLNSATVFNFYQPTDVPKGIIADNGLYSPEQTLMLGDNYKYVMDRMNGLITNSNFDLHREYECNGSWNRGTPTENDLKLALQFLSTQAMSKEFYDGYHYLHNEYGHNPRARCGSFKFFIASSPEFWVIE</sequence>
<dbReference type="Pfam" id="PF08811">
    <property type="entry name" value="DUF1800"/>
    <property type="match status" value="1"/>
</dbReference>
<evidence type="ECO:0000313" key="1">
    <source>
        <dbReference type="EMBL" id="BAC97411.1"/>
    </source>
</evidence>
<dbReference type="HOGENOM" id="CLU_023627_0_0_6"/>
<gene>
    <name evidence="1" type="ordered locus">VVA1385</name>
</gene>
<reference evidence="1 2" key="1">
    <citation type="journal article" date="2003" name="Genome Res.">
        <title>Comparative genome analysis of Vibrio vulnificus, a marine pathogen.</title>
        <authorList>
            <person name="Chen C.Y."/>
            <person name="Wu K.M."/>
            <person name="Chang Y.C."/>
            <person name="Chang C.H."/>
            <person name="Tsai H.C."/>
            <person name="Liao T.L."/>
            <person name="Liu Y.M."/>
            <person name="Chen H.J."/>
            <person name="Shen A.B."/>
            <person name="Li J.C."/>
            <person name="Su T.L."/>
            <person name="Shao C.P."/>
            <person name="Lee C.T."/>
            <person name="Hor L.I."/>
            <person name="Tsai S.F."/>
        </authorList>
    </citation>
    <scope>NUCLEOTIDE SEQUENCE [LARGE SCALE GENOMIC DNA]</scope>
    <source>
        <strain evidence="1 2">YJ016</strain>
    </source>
</reference>
<evidence type="ECO:0008006" key="3">
    <source>
        <dbReference type="Google" id="ProtNLM"/>
    </source>
</evidence>
<dbReference type="KEGG" id="vvy:VVA1385"/>
<name>Q7MCK1_VIBVY</name>
<dbReference type="PANTHER" id="PTHR43737:SF1">
    <property type="entry name" value="DUF1501 DOMAIN-CONTAINING PROTEIN"/>
    <property type="match status" value="1"/>
</dbReference>
<organism evidence="1 2">
    <name type="scientific">Vibrio vulnificus (strain YJ016)</name>
    <dbReference type="NCBI Taxonomy" id="196600"/>
    <lineage>
        <taxon>Bacteria</taxon>
        <taxon>Pseudomonadati</taxon>
        <taxon>Pseudomonadota</taxon>
        <taxon>Gammaproteobacteria</taxon>
        <taxon>Vibrionales</taxon>
        <taxon>Vibrionaceae</taxon>
        <taxon>Vibrio</taxon>
    </lineage>
</organism>
<evidence type="ECO:0000313" key="2">
    <source>
        <dbReference type="Proteomes" id="UP000002675"/>
    </source>
</evidence>
<dbReference type="EMBL" id="BA000038">
    <property type="protein sequence ID" value="BAC97411.1"/>
    <property type="molecule type" value="Genomic_DNA"/>
</dbReference>
<dbReference type="Proteomes" id="UP000002675">
    <property type="component" value="Chromosome II"/>
</dbReference>